<feature type="compositionally biased region" description="Basic and acidic residues" evidence="6">
    <location>
        <begin position="1910"/>
        <end position="1920"/>
    </location>
</feature>
<feature type="compositionally biased region" description="Basic and acidic residues" evidence="6">
    <location>
        <begin position="2751"/>
        <end position="2765"/>
    </location>
</feature>
<dbReference type="InterPro" id="IPR015252">
    <property type="entry name" value="BRCA2_hlx"/>
</dbReference>
<evidence type="ECO:0000256" key="2">
    <source>
        <dbReference type="ARBA" id="ARBA00022763"/>
    </source>
</evidence>
<dbReference type="Gene3D" id="6.10.70.10">
    <property type="match status" value="1"/>
</dbReference>
<dbReference type="Pfam" id="PF09103">
    <property type="entry name" value="BRCA-2_OB1"/>
    <property type="match status" value="1"/>
</dbReference>
<keyword evidence="5" id="KW-0234">DNA repair</keyword>
<dbReference type="InterPro" id="IPR048262">
    <property type="entry name" value="BRCA2_OB_2_dom"/>
</dbReference>
<name>A0A8B9H2X5_ASTMX</name>
<dbReference type="Pfam" id="PF09169">
    <property type="entry name" value="BRCA-2_helical"/>
    <property type="match status" value="1"/>
</dbReference>
<dbReference type="EMBL" id="JAICCE010000018">
    <property type="protein sequence ID" value="KAG9264639.1"/>
    <property type="molecule type" value="Genomic_DNA"/>
</dbReference>
<dbReference type="Proteomes" id="UP000694621">
    <property type="component" value="Unplaced"/>
</dbReference>
<dbReference type="Pfam" id="PF09104">
    <property type="entry name" value="BRCA-2_OB3"/>
    <property type="match status" value="1"/>
</dbReference>
<keyword evidence="3" id="KW-0238">DNA-binding</keyword>
<feature type="region of interest" description="Disordered" evidence="6">
    <location>
        <begin position="2653"/>
        <end position="2778"/>
    </location>
</feature>
<feature type="compositionally biased region" description="Polar residues" evidence="6">
    <location>
        <begin position="2662"/>
        <end position="2681"/>
    </location>
</feature>
<dbReference type="InterPro" id="IPR055077">
    <property type="entry name" value="BRCA2_TR2"/>
</dbReference>
<dbReference type="PANTHER" id="PTHR11289">
    <property type="entry name" value="BREAST CANCER TYPE 2 SUSCEPTIBILITY PROTEIN BRCA2"/>
    <property type="match status" value="1"/>
</dbReference>
<keyword evidence="2" id="KW-0227">DNA damage</keyword>
<feature type="region of interest" description="Disordered" evidence="6">
    <location>
        <begin position="210"/>
        <end position="240"/>
    </location>
</feature>
<feature type="compositionally biased region" description="Polar residues" evidence="6">
    <location>
        <begin position="469"/>
        <end position="479"/>
    </location>
</feature>
<dbReference type="SMART" id="SM01341">
    <property type="entry name" value="Tower"/>
    <property type="match status" value="1"/>
</dbReference>
<dbReference type="Pfam" id="PF09121">
    <property type="entry name" value="Tower"/>
    <property type="match status" value="1"/>
</dbReference>
<feature type="compositionally biased region" description="Low complexity" evidence="6">
    <location>
        <begin position="2766"/>
        <end position="2775"/>
    </location>
</feature>
<dbReference type="OrthoDB" id="21095at2759"/>
<dbReference type="InterPro" id="IPR015525">
    <property type="entry name" value="BRCA2"/>
</dbReference>
<dbReference type="InterPro" id="IPR015187">
    <property type="entry name" value="BRCA2_OB_1"/>
</dbReference>
<dbReference type="PROSITE" id="PS50138">
    <property type="entry name" value="BRCA2_REPEAT"/>
    <property type="match status" value="10"/>
</dbReference>
<feature type="compositionally biased region" description="Polar residues" evidence="6">
    <location>
        <begin position="210"/>
        <end position="234"/>
    </location>
</feature>
<sequence>MIEDFFHQIETELGPLSSDWFKELTAKASKDESFPGAVEHEASSRTEDGTFRAPQETPALESQMSSTPRLFRVRGPLSPDSVLGRSPNPGMQTPLSTLPWTDSSPCLFGSAKESQRFEEDSEPLKKHDYFGLLDTPKSSLVQDSSAKRISESLGAQLHPDLSWSSNFNTPGAMSPTVILTKKDAQPSPVSFLKDKEVIIVRKLFPSLSKGTESTSEITSTAHNNASLTEENAQTKGPDESFDNVEGLWRQTVPDAINDSDVRDTVESVLDGAEDVLSIFFSNSSSALRRVKSKERTKKRVNGVSKDVKPAALATQHYTDRTDQTLASNVDLDINSLNSSSTCTATEAKSPPKNKDFSQWSPLSLSQVSDAKAKQDCTSDLANKHLNFESVNSDSGEDALKDSITQLGQFNTCEVEKQKSSPDSYPEKSQLRSSLLAASPALTFSRKPRKFVYQVQSPFPPTKERKRNNAQESSLTTTDDLTGKHYREPFLTAENKKHIKDDPQTSDTVGDCLVHPKEPPVKQGNPGALNVDHGLDMTQLCNAFAEDFTQEISLEKSAVNTECDNDVHTMSTCMSDAIKIDEVQTKAESVLHSDDGAEHLEFPANHKEASALAEESINLTSRSRMENTLSESLKHENGYPAVFNDVSGLSSSCNDGADKYLYSGFKTANNKLIHVPPEAVMKAKATFEDFVDLEESMNTAVRSDGLNTGSGTALNSSVVSTWSSERYSHALNKPEREPTGNLLHGSLDVASGCTSTSYLPKTNDSGFKTASNRSITISSVNLEKAKDIFKELEVENLYKTDICPSSNSAELEIQVMKNAKVPKLDIKRNVDGNYVLTASQKADVTELCSMLEDADSQYEFTQFRQAKPCSKSMESSRSEREWDPEILSGIDFDDSFNCDTERQLPRKWPVRPDLPTQNGPVSNSMKNGEVFTQSKETPKAELSLNDYRLSLRSDGREMAKTPAVQTNTSEGNEPVCVGFKTARGNSVRISEKNLTKARSLFADLEDCVGKIGLKSDHNSVTAQVTTKQTKHNQNSPEACGDGLLCQKEKTKTETGIEPRSEENVRNGNTSLVTDNKDDVCKQICSTENPEDQDNPQGTKQNEKPDLLVDTRHCGFSTAGGKELKVSESSLLKAKKLLNKVSDQCEAVPSIKAPPNRVTTLKVANINLQPSVCSNSKVSENVFPHNLKMSCKSLTGNSKDQMFRNSESHHRLSEIEQQTTAKYQSTKSIQSSGFKMASGKGVSFSSSAIEKSRAIFRDLDSLIAEDGSNETKSMDENAKLHDEAERSQCKFANGFKMASGKGVSFSEGAFLKSKAFFKDCDADYPDHSQGKGDQSSVMDNCGFKALVGNTVHLPEIDSPNKEIVGLKDEATVLNKYVEKEFVPTSAPEILQFTSGCGFSTASGKMVSVSAEALQKAKAVLDDSSAASPCEIKADVSEEKNKKGVPKTDTYIPGRSLGFSTASGRKVAISDRALEKAKNLFASCEVEDLANNGITLNSAQTKPLGSEQTRCLGFSTASGKGVAVSEKTLKEAKAVFAGCEDILETADVHKPLKTGRVVEEKDKGSLNQSLTNREFQTCESANFRLSSGKCEEINNANKSNVKVEQFGFSTASGKGVSVSKSALKVAFEMFRDCDVQPITEEQHPVAQIDCPSSSDETRRHTTDTTTLSLSTQAIRDDSSLLNSHALSLNGCTMTQQKYLEQEAMACTKALLEDDFNEHSRSEPVEETVIRKCPTLAEQRSYEVIIGERKRTSDADLTGQPPLKRRLISEFDQISDGTRVCVPVKSSPNGTLTDRRVFKGNVHLKPNITHPSRNIMDQNASKALDGEKRRPSNPKAVIFIPPFQKNIKPTRKVPTNYVSRDNAKVPTMFIPPVKKNPMSNVLQGNSIQSCTDSDCEKLEKEDTLEVKPNTAGNHDSEPEKKEKEVEEDVRIEDRASVTCEEKDNESWSQSLELARDMQDMRIRKKKRQTIRPLPGSIYLAKTSGVTRISLREAVNNKCPLLHSQEKLYQYGVHCQVSQITAENAELFRFNFDDFFKREMFIDNTGVQLADGGWLIPDNRGTVGKEEFYKAMCDTPGVDPKLMSEAWVFNHYRWVVWKRACMERTFPEVMGGRCLTPEQVLLQLKLRYDTEVDNSRRSALKKIMERDDTPAKTLVLAVCGFAKSSSSPVNSEKAVGTPDSKTSESTAAIIWLTDGWYSIKALLDPPLSSMLQKGRLSIGGKVMIHGAELIGSQDACLPLEAPDSLMLKISANSTRRARWDSKLGFYKDPRPFSLPLSSLYSNGGVVGCVDVIVLRSYPTQWMEKRTGGVFVFRNERAEDREARRHSSAKQKTMELLFTRIQAQFEKEEEEKKKTRRRKRFRRCDIHSMQDGEELYEAMENDPAYVEAHLSAQQMEAVSSYRRVMADRRQVQLQERMQKSVQEAQESEGLCPNRDVTPVWKLTIADFSDLHSNCTYTLNIWRPSLELRSLLKEGCRYKAYYLSTSETKKRSGTANVQFTATKKTQFQDIEVCPEWLMANFPARQFTIFRDLQNSAFSSPCGEVDVVGYGISILDRQGASPVLYLVDDKFDFVSVRSFSSLVQLALENLVKPLTLLAISNLQLRELSGPVPRLYAGEQALFSVNPKEAHLQEAMAHLKTFVQSYENFFSVAEEKLSNLLPSGSVKPAQSPRTLGVSSVPKLNSRINVTPQPPKVHSPFTPVSRRAPTPTDQTTEPKDPKSLKRKRGIDFLSRVPSPPPLNPLNILTSPNVKKTFNPPRRSETNRPARRDPAPSRRSASLAPSVEEQWVNDEELAMINTQTLLD</sequence>
<dbReference type="InterPro" id="IPR002093">
    <property type="entry name" value="BRCA2_repeat"/>
</dbReference>
<dbReference type="Pfam" id="PF22687">
    <property type="entry name" value="BRCA2_TR2"/>
    <property type="match status" value="1"/>
</dbReference>
<dbReference type="PIRSF" id="PIRSF002397">
    <property type="entry name" value="BRCA2"/>
    <property type="match status" value="1"/>
</dbReference>
<dbReference type="Pfam" id="PF00634">
    <property type="entry name" value="BRCA2"/>
    <property type="match status" value="7"/>
</dbReference>
<dbReference type="CDD" id="cd04493">
    <property type="entry name" value="BRCA2DBD_OB1"/>
    <property type="match status" value="1"/>
</dbReference>
<dbReference type="Ensembl" id="ENSAMXT00005007499.1">
    <property type="protein sequence ID" value="ENSAMXP00005006631.1"/>
    <property type="gene ID" value="ENSAMXG00005003944.1"/>
</dbReference>
<dbReference type="InterPro" id="IPR036315">
    <property type="entry name" value="BRCA2_hlx_sf"/>
</dbReference>
<reference evidence="8 11" key="1">
    <citation type="submission" date="2021-07" db="EMBL/GenBank/DDBJ databases">
        <authorList>
            <person name="Imarazene B."/>
            <person name="Zahm M."/>
            <person name="Klopp C."/>
            <person name="Cabau C."/>
            <person name="Beille S."/>
            <person name="Jouanno E."/>
            <person name="Castinel A."/>
            <person name="Lluch J."/>
            <person name="Gil L."/>
            <person name="Kuchtly C."/>
            <person name="Lopez Roques C."/>
            <person name="Donnadieu C."/>
            <person name="Parrinello H."/>
            <person name="Journot L."/>
            <person name="Du K."/>
            <person name="Schartl M."/>
            <person name="Retaux S."/>
            <person name="Guiguen Y."/>
        </authorList>
    </citation>
    <scope>NUCLEOTIDE SEQUENCE [LARGE SCALE GENOMIC DNA]</scope>
    <source>
        <strain evidence="8">Pach_M1</strain>
        <tissue evidence="8">Testis</tissue>
    </source>
</reference>
<dbReference type="Pfam" id="PF21318">
    <property type="entry name" value="BRCA2DBD_OB2"/>
    <property type="match status" value="1"/>
</dbReference>
<dbReference type="GO" id="GO:0005634">
    <property type="term" value="C:nucleus"/>
    <property type="evidence" value="ECO:0007669"/>
    <property type="project" value="TreeGrafter"/>
</dbReference>
<reference evidence="9" key="2">
    <citation type="submission" date="2025-05" db="UniProtKB">
        <authorList>
            <consortium name="Ensembl"/>
        </authorList>
    </citation>
    <scope>IDENTIFICATION</scope>
</reference>
<dbReference type="PANTHER" id="PTHR11289:SF0">
    <property type="entry name" value="BREAST CANCER TYPE 2 SUSCEPTIBILITY PROTEIN"/>
    <property type="match status" value="1"/>
</dbReference>
<feature type="region of interest" description="Disordered" evidence="6">
    <location>
        <begin position="29"/>
        <end position="99"/>
    </location>
</feature>
<feature type="compositionally biased region" description="Polar residues" evidence="6">
    <location>
        <begin position="89"/>
        <end position="99"/>
    </location>
</feature>
<protein>
    <submittedName>
        <fullName evidence="9">BRCA2 DNA repair associated</fullName>
    </submittedName>
    <submittedName>
        <fullName evidence="8">Breast cancer type 2 susceptibility protein isoform X1</fullName>
    </submittedName>
</protein>
<dbReference type="Gene3D" id="2.40.50.140">
    <property type="entry name" value="Nucleic acid-binding proteins"/>
    <property type="match status" value="3"/>
</dbReference>
<feature type="compositionally biased region" description="Basic and acidic residues" evidence="6">
    <location>
        <begin position="1050"/>
        <end position="1063"/>
    </location>
</feature>
<evidence type="ECO:0000256" key="6">
    <source>
        <dbReference type="SAM" id="MobiDB-lite"/>
    </source>
</evidence>
<feature type="region of interest" description="Disordered" evidence="6">
    <location>
        <begin position="1895"/>
        <end position="1923"/>
    </location>
</feature>
<feature type="region of interest" description="Disordered" evidence="6">
    <location>
        <begin position="1639"/>
        <end position="1662"/>
    </location>
</feature>
<evidence type="ECO:0000256" key="1">
    <source>
        <dbReference type="ARBA" id="ARBA00022737"/>
    </source>
</evidence>
<dbReference type="CDD" id="cd04494">
    <property type="entry name" value="BRCA2DBD_OB2"/>
    <property type="match status" value="1"/>
</dbReference>
<proteinExistence type="predicted"/>
<evidence type="ECO:0000256" key="3">
    <source>
        <dbReference type="ARBA" id="ARBA00023125"/>
    </source>
</evidence>
<evidence type="ECO:0000313" key="11">
    <source>
        <dbReference type="Proteomes" id="UP000752171"/>
    </source>
</evidence>
<dbReference type="SUPFAM" id="SSF50249">
    <property type="entry name" value="Nucleic acid-binding proteins"/>
    <property type="match status" value="3"/>
</dbReference>
<gene>
    <name evidence="9" type="primary">brca2</name>
    <name evidence="8" type="synonym">BRCA2</name>
    <name evidence="8" type="ORF">AMEX_G20942</name>
</gene>
<evidence type="ECO:0000256" key="4">
    <source>
        <dbReference type="ARBA" id="ARBA00023172"/>
    </source>
</evidence>
<feature type="compositionally biased region" description="Basic and acidic residues" evidence="6">
    <location>
        <begin position="29"/>
        <end position="50"/>
    </location>
</feature>
<feature type="domain" description="Tower" evidence="7">
    <location>
        <begin position="2297"/>
        <end position="2338"/>
    </location>
</feature>
<evidence type="ECO:0000256" key="5">
    <source>
        <dbReference type="ARBA" id="ARBA00023204"/>
    </source>
</evidence>
<dbReference type="SUPFAM" id="SSF81872">
    <property type="entry name" value="BRCA2 helical domain"/>
    <property type="match status" value="1"/>
</dbReference>
<feature type="region of interest" description="Disordered" evidence="6">
    <location>
        <begin position="1050"/>
        <end position="1071"/>
    </location>
</feature>
<evidence type="ECO:0000313" key="10">
    <source>
        <dbReference type="Proteomes" id="UP000694621"/>
    </source>
</evidence>
<dbReference type="GO" id="GO:0000724">
    <property type="term" value="P:double-strand break repair via homologous recombination"/>
    <property type="evidence" value="ECO:0007669"/>
    <property type="project" value="InterPro"/>
</dbReference>
<evidence type="ECO:0000259" key="7">
    <source>
        <dbReference type="SMART" id="SM01341"/>
    </source>
</evidence>
<organism evidence="9 10">
    <name type="scientific">Astyanax mexicanus</name>
    <name type="common">Blind cave fish</name>
    <name type="synonym">Astyanax fasciatus mexicanus</name>
    <dbReference type="NCBI Taxonomy" id="7994"/>
    <lineage>
        <taxon>Eukaryota</taxon>
        <taxon>Metazoa</taxon>
        <taxon>Chordata</taxon>
        <taxon>Craniata</taxon>
        <taxon>Vertebrata</taxon>
        <taxon>Euteleostomi</taxon>
        <taxon>Actinopterygii</taxon>
        <taxon>Neopterygii</taxon>
        <taxon>Teleostei</taxon>
        <taxon>Ostariophysi</taxon>
        <taxon>Characiformes</taxon>
        <taxon>Characoidei</taxon>
        <taxon>Acestrorhamphidae</taxon>
        <taxon>Acestrorhamphinae</taxon>
        <taxon>Astyanax</taxon>
    </lineage>
</organism>
<dbReference type="GO" id="GO:0006355">
    <property type="term" value="P:regulation of DNA-templated transcription"/>
    <property type="evidence" value="ECO:0007669"/>
    <property type="project" value="TreeGrafter"/>
</dbReference>
<dbReference type="SUPFAM" id="SSF81878">
    <property type="entry name" value="BRCA2 tower domain"/>
    <property type="match status" value="1"/>
</dbReference>
<dbReference type="Proteomes" id="UP000752171">
    <property type="component" value="Unassembled WGS sequence"/>
</dbReference>
<feature type="region of interest" description="Disordered" evidence="6">
    <location>
        <begin position="905"/>
        <end position="926"/>
    </location>
</feature>
<evidence type="ECO:0000313" key="9">
    <source>
        <dbReference type="Ensembl" id="ENSAMXP00005006631.1"/>
    </source>
</evidence>
<keyword evidence="4" id="KW-0233">DNA recombination</keyword>
<dbReference type="InterPro" id="IPR012340">
    <property type="entry name" value="NA-bd_OB-fold"/>
</dbReference>
<keyword evidence="1" id="KW-0677">Repeat</keyword>
<dbReference type="InterPro" id="IPR015205">
    <property type="entry name" value="Tower_dom"/>
</dbReference>
<feature type="region of interest" description="Disordered" evidence="6">
    <location>
        <begin position="1084"/>
        <end position="1103"/>
    </location>
</feature>
<accession>A0A8B9H2X5</accession>
<feature type="compositionally biased region" description="Polar residues" evidence="6">
    <location>
        <begin position="914"/>
        <end position="926"/>
    </location>
</feature>
<dbReference type="GO" id="GO:0003677">
    <property type="term" value="F:DNA binding"/>
    <property type="evidence" value="ECO:0007669"/>
    <property type="project" value="UniProtKB-KW"/>
</dbReference>
<feature type="region of interest" description="Disordered" evidence="6">
    <location>
        <begin position="452"/>
        <end position="482"/>
    </location>
</feature>
<dbReference type="InterPro" id="IPR015188">
    <property type="entry name" value="BRCA2_OB_3"/>
</dbReference>
<evidence type="ECO:0000313" key="8">
    <source>
        <dbReference type="EMBL" id="KAG9264639.1"/>
    </source>
</evidence>